<proteinExistence type="predicted"/>
<evidence type="ECO:0000313" key="2">
    <source>
        <dbReference type="EMBL" id="GAM00701.1"/>
    </source>
</evidence>
<name>A0A0A1W6E1_9SPHN</name>
<evidence type="ECO:0000256" key="1">
    <source>
        <dbReference type="SAM" id="Phobius"/>
    </source>
</evidence>
<reference evidence="2 3" key="1">
    <citation type="submission" date="2014-11" db="EMBL/GenBank/DDBJ databases">
        <title>Whole genome shotgun sequence of Sphingomonas parapaucimobilis NBRC 15100.</title>
        <authorList>
            <person name="Katano-Makiyama Y."/>
            <person name="Hosoyama A."/>
            <person name="Hashimoto M."/>
            <person name="Hosoyama Y."/>
            <person name="Noguchi M."/>
            <person name="Numata M."/>
            <person name="Tsuchikane K."/>
            <person name="Hirakata S."/>
            <person name="Uohara A."/>
            <person name="Shimodaira J."/>
            <person name="Ohji S."/>
            <person name="Ichikawa N."/>
            <person name="Kimura A."/>
            <person name="Yamazoe A."/>
            <person name="Fujita N."/>
        </authorList>
    </citation>
    <scope>NUCLEOTIDE SEQUENCE [LARGE SCALE GENOMIC DNA]</scope>
    <source>
        <strain evidence="2 3">NBRC 15100</strain>
    </source>
</reference>
<evidence type="ECO:0000313" key="3">
    <source>
        <dbReference type="Proteomes" id="UP000032305"/>
    </source>
</evidence>
<comment type="caution">
    <text evidence="2">The sequence shown here is derived from an EMBL/GenBank/DDBJ whole genome shotgun (WGS) entry which is preliminary data.</text>
</comment>
<dbReference type="EMBL" id="BBPI01000035">
    <property type="protein sequence ID" value="GAM00701.1"/>
    <property type="molecule type" value="Genomic_DNA"/>
</dbReference>
<feature type="transmembrane region" description="Helical" evidence="1">
    <location>
        <begin position="40"/>
        <end position="62"/>
    </location>
</feature>
<protein>
    <submittedName>
        <fullName evidence="2">Uncharacterized protein</fullName>
    </submittedName>
</protein>
<keyword evidence="1" id="KW-1133">Transmembrane helix</keyword>
<sequence>MSGFQWPSERGWLVIIVTALLVYVLTLLALFPALEKSQLFVALASGVVGASFMAVIGMWTSATKAGAELAQKAMDQRGSPNQKDPN</sequence>
<keyword evidence="1" id="KW-0472">Membrane</keyword>
<feature type="transmembrane region" description="Helical" evidence="1">
    <location>
        <begin position="12"/>
        <end position="34"/>
    </location>
</feature>
<dbReference type="AlphaFoldDB" id="A0A0A1W6E1"/>
<gene>
    <name evidence="2" type="ORF">SP5_035_01010</name>
</gene>
<dbReference type="Proteomes" id="UP000032305">
    <property type="component" value="Unassembled WGS sequence"/>
</dbReference>
<keyword evidence="1" id="KW-0812">Transmembrane</keyword>
<keyword evidence="3" id="KW-1185">Reference proteome</keyword>
<dbReference type="RefSeq" id="WP_042486054.1">
    <property type="nucleotide sequence ID" value="NZ_BBPI01000035.1"/>
</dbReference>
<organism evidence="2 3">
    <name type="scientific">Sphingomonas parapaucimobilis NBRC 15100</name>
    <dbReference type="NCBI Taxonomy" id="1219049"/>
    <lineage>
        <taxon>Bacteria</taxon>
        <taxon>Pseudomonadati</taxon>
        <taxon>Pseudomonadota</taxon>
        <taxon>Alphaproteobacteria</taxon>
        <taxon>Sphingomonadales</taxon>
        <taxon>Sphingomonadaceae</taxon>
        <taxon>Sphingomonas</taxon>
    </lineage>
</organism>
<accession>A0A0A1W6E1</accession>